<name>A0A7M5X8F8_9CNID</name>
<keyword evidence="2" id="KW-1185">Reference proteome</keyword>
<dbReference type="OrthoDB" id="2120109at2759"/>
<reference evidence="1" key="1">
    <citation type="submission" date="2021-01" db="UniProtKB">
        <authorList>
            <consortium name="EnsemblMetazoa"/>
        </authorList>
    </citation>
    <scope>IDENTIFICATION</scope>
</reference>
<protein>
    <submittedName>
        <fullName evidence="1">Uncharacterized protein</fullName>
    </submittedName>
</protein>
<evidence type="ECO:0000313" key="1">
    <source>
        <dbReference type="EnsemblMetazoa" id="CLYHEMP019309.1"/>
    </source>
</evidence>
<evidence type="ECO:0000313" key="2">
    <source>
        <dbReference type="Proteomes" id="UP000594262"/>
    </source>
</evidence>
<sequence>FFFSNYLRICNWRRKKDMFFFRERKLQHFLLLMLVVASTTTSKCRKKIPVNDHGIQPTTIISEAKELHANNLLLFIPILSTEWSVQLQFKLLSEHADGRWCNIMHVTKGQNRDVYGDRVPAIFFDKFNMILSIQSAVNGIISYNIFHTIQYNTEYNVEIHQRYKSGGVYKYSILFNGEEIHSTNNTQARQFYGVKVYISDPWYNACIGLVKNVKITNFL</sequence>
<proteinExistence type="predicted"/>
<dbReference type="EnsemblMetazoa" id="CLYHEMT019309.1">
    <property type="protein sequence ID" value="CLYHEMP019309.1"/>
    <property type="gene ID" value="CLYHEMG019309"/>
</dbReference>
<accession>A0A7M5X8F8</accession>
<dbReference type="AlphaFoldDB" id="A0A7M5X8F8"/>
<dbReference type="Proteomes" id="UP000594262">
    <property type="component" value="Unplaced"/>
</dbReference>
<organism evidence="1 2">
    <name type="scientific">Clytia hemisphaerica</name>
    <dbReference type="NCBI Taxonomy" id="252671"/>
    <lineage>
        <taxon>Eukaryota</taxon>
        <taxon>Metazoa</taxon>
        <taxon>Cnidaria</taxon>
        <taxon>Hydrozoa</taxon>
        <taxon>Hydroidolina</taxon>
        <taxon>Leptothecata</taxon>
        <taxon>Obeliida</taxon>
        <taxon>Clytiidae</taxon>
        <taxon>Clytia</taxon>
    </lineage>
</organism>